<accession>A0ABT0MV78</accession>
<dbReference type="EMBL" id="JAKPBZ010000112">
    <property type="protein sequence ID" value="MCL2893751.1"/>
    <property type="molecule type" value="Genomic_DNA"/>
</dbReference>
<evidence type="ECO:0000256" key="2">
    <source>
        <dbReference type="ARBA" id="ARBA00022576"/>
    </source>
</evidence>
<keyword evidence="7" id="KW-1185">Reference proteome</keyword>
<dbReference type="InterPro" id="IPR004839">
    <property type="entry name" value="Aminotransferase_I/II_large"/>
</dbReference>
<keyword evidence="4" id="KW-0663">Pyridoxal phosphate</keyword>
<dbReference type="InterPro" id="IPR050859">
    <property type="entry name" value="Class-I_PLP-dep_aminotransf"/>
</dbReference>
<dbReference type="SUPFAM" id="SSF53383">
    <property type="entry name" value="PLP-dependent transferases"/>
    <property type="match status" value="1"/>
</dbReference>
<comment type="caution">
    <text evidence="6">The sequence shown here is derived from an EMBL/GenBank/DDBJ whole genome shotgun (WGS) entry which is preliminary data.</text>
</comment>
<dbReference type="Pfam" id="PF00155">
    <property type="entry name" value="Aminotran_1_2"/>
    <property type="match status" value="1"/>
</dbReference>
<evidence type="ECO:0000259" key="5">
    <source>
        <dbReference type="Pfam" id="PF00155"/>
    </source>
</evidence>
<dbReference type="PANTHER" id="PTHR42790:SF19">
    <property type="entry name" value="KYNURENINE_ALPHA-AMINOADIPATE AMINOTRANSFERASE, MITOCHONDRIAL"/>
    <property type="match status" value="1"/>
</dbReference>
<dbReference type="Gene3D" id="3.40.640.10">
    <property type="entry name" value="Type I PLP-dependent aspartate aminotransferase-like (Major domain)"/>
    <property type="match status" value="1"/>
</dbReference>
<evidence type="ECO:0000313" key="7">
    <source>
        <dbReference type="Proteomes" id="UP001203069"/>
    </source>
</evidence>
<dbReference type="InterPro" id="IPR015422">
    <property type="entry name" value="PyrdxlP-dep_Trfase_small"/>
</dbReference>
<comment type="cofactor">
    <cofactor evidence="1">
        <name>pyridoxal 5'-phosphate</name>
        <dbReference type="ChEBI" id="CHEBI:597326"/>
    </cofactor>
</comment>
<proteinExistence type="predicted"/>
<sequence length="432" mass="46705">MPVSNRCGAFARLSSPAAFDRRRHDFFCQDSAMISFARNFISPSGSPIRELFPYLNRPGMISFAGGYPSPELFDAEGLGQAAAQALQDRVNSLQYGATEGSPALRGGIAELLATRGIRSSAAEILVTTGSQQAFDLLIRVLIEPGDSVLIETPAYPAAIQALRLAGANLLSVPTDEQGLDVAALEARLRENPQEAPKLLYLVPSFSNPSGSLLSLARRRKLVELARRHGFLIVEDDPYGELRFSDDALPTLYEIARQTQEEDAPVVYLSSLSKTVSPGLRIGWMVAAPELYRRCAIAKQTADLCTSTLAQSVAAAYLQSGRYAASVARASLEYHARMSALVDALRGRLGTRLRLAPPQGGMFLWVENVAHVDAQALFHAGVRRGVLYVPGKAFYPDARQTGAMRLSFAAPKIPDIIEGVNRLAQAYEEVLGG</sequence>
<reference evidence="6 7" key="1">
    <citation type="submission" date="2022-02" db="EMBL/GenBank/DDBJ databases">
        <title>Description of Brenneria tiliae sp. nov. isolated from symptomatic Tilia x moltkei and Tilia x europaea trees in the UK.</title>
        <authorList>
            <person name="Kile H."/>
        </authorList>
    </citation>
    <scope>NUCLEOTIDE SEQUENCE [LARGE SCALE GENOMIC DNA]</scope>
    <source>
        <strain evidence="6 7">MC1SB4.1</strain>
    </source>
</reference>
<dbReference type="InterPro" id="IPR015424">
    <property type="entry name" value="PyrdxlP-dep_Trfase"/>
</dbReference>
<keyword evidence="3" id="KW-0808">Transferase</keyword>
<dbReference type="InterPro" id="IPR015421">
    <property type="entry name" value="PyrdxlP-dep_Trfase_major"/>
</dbReference>
<evidence type="ECO:0000256" key="4">
    <source>
        <dbReference type="ARBA" id="ARBA00022898"/>
    </source>
</evidence>
<gene>
    <name evidence="6" type="ORF">MFP26_13765</name>
</gene>
<dbReference type="GO" id="GO:0008483">
    <property type="term" value="F:transaminase activity"/>
    <property type="evidence" value="ECO:0007669"/>
    <property type="project" value="UniProtKB-KW"/>
</dbReference>
<evidence type="ECO:0000256" key="3">
    <source>
        <dbReference type="ARBA" id="ARBA00022679"/>
    </source>
</evidence>
<feature type="domain" description="Aminotransferase class I/classII large" evidence="5">
    <location>
        <begin position="81"/>
        <end position="421"/>
    </location>
</feature>
<evidence type="ECO:0000313" key="6">
    <source>
        <dbReference type="EMBL" id="MCL2893751.1"/>
    </source>
</evidence>
<dbReference type="CDD" id="cd00609">
    <property type="entry name" value="AAT_like"/>
    <property type="match status" value="1"/>
</dbReference>
<organism evidence="6 7">
    <name type="scientific">Brenneria tiliae</name>
    <dbReference type="NCBI Taxonomy" id="2914984"/>
    <lineage>
        <taxon>Bacteria</taxon>
        <taxon>Pseudomonadati</taxon>
        <taxon>Pseudomonadota</taxon>
        <taxon>Gammaproteobacteria</taxon>
        <taxon>Enterobacterales</taxon>
        <taxon>Pectobacteriaceae</taxon>
        <taxon>Brenneria</taxon>
    </lineage>
</organism>
<dbReference type="Gene3D" id="3.90.1150.10">
    <property type="entry name" value="Aspartate Aminotransferase, domain 1"/>
    <property type="match status" value="1"/>
</dbReference>
<dbReference type="Proteomes" id="UP001203069">
    <property type="component" value="Unassembled WGS sequence"/>
</dbReference>
<name>A0ABT0MV78_9GAMM</name>
<dbReference type="RefSeq" id="WP_249245128.1">
    <property type="nucleotide sequence ID" value="NZ_JAKPBZ010000112.1"/>
</dbReference>
<evidence type="ECO:0000256" key="1">
    <source>
        <dbReference type="ARBA" id="ARBA00001933"/>
    </source>
</evidence>
<dbReference type="PANTHER" id="PTHR42790">
    <property type="entry name" value="AMINOTRANSFERASE"/>
    <property type="match status" value="1"/>
</dbReference>
<keyword evidence="2 6" id="KW-0032">Aminotransferase</keyword>
<protein>
    <submittedName>
        <fullName evidence="6">PLP-dependent aminotransferase family protein</fullName>
    </submittedName>
</protein>